<evidence type="ECO:0000313" key="2">
    <source>
        <dbReference type="EMBL" id="ROP31369.1"/>
    </source>
</evidence>
<accession>A0A3N1GMD4</accession>
<reference evidence="2 3" key="1">
    <citation type="submission" date="2018-11" db="EMBL/GenBank/DDBJ databases">
        <title>Sequencing the genomes of 1000 actinobacteria strains.</title>
        <authorList>
            <person name="Klenk H.-P."/>
        </authorList>
    </citation>
    <scope>NUCLEOTIDE SEQUENCE [LARGE SCALE GENOMIC DNA]</scope>
    <source>
        <strain evidence="2 3">DSM 43634</strain>
    </source>
</reference>
<dbReference type="RefSeq" id="WP_084557741.1">
    <property type="nucleotide sequence ID" value="NZ_RJKL01000001.1"/>
</dbReference>
<feature type="compositionally biased region" description="Polar residues" evidence="1">
    <location>
        <begin position="312"/>
        <end position="325"/>
    </location>
</feature>
<dbReference type="OrthoDB" id="4115890at2"/>
<dbReference type="InterPro" id="IPR036465">
    <property type="entry name" value="vWFA_dom_sf"/>
</dbReference>
<sequence length="579" mass="63182">MTQPLPLILSVTPVQRGIFDRTRGTVPNVAVVYATGAGEVAYLGGRPLTKSEQTFGAYRTRYDVDMSDHRRSAELRSTPLPSRGDFYFFKASVDVGFRVKDPAEVVRRNIRDALPVVYGYLANRFRTITRSFDIEQSTAAEEAIRRAFAAEVDLPEGITIFEVSPRLLPDENATRHLQQKVEAERSLHANQVLHAVNVQQALQQGELDRMLQLGRIQATQTELAAMGNRQLTAREMVQLHLARNPQDTEKAMSLLMAHEQAMIERQDRQGMLQTELMKFLVDKDILQAVDFESQLPQMLGPLGAGPAPTAISAGTATWSQPSTVPGQGGPPPAESTGPEPKPLGTVLERDPATKVWKPADGVQPVYVVVDESAEVGPYIGDLSDGVHQLHDALLRATDVAPAIRLSVLGFADQVTTRLPLEQVVAGSQSPWFTARGPASYANAFETLLDQIEPDIDALKAKNLKVLRPVVYLLSGSDPGADTAWASPYKRLVDRSSHRYAPNIVACGFGGAPAELIADIATQPQFGFVMKPDTDVHVAIAQYWRQLAQNVITSGRALISGTPELAPEPPAGFRLAREVV</sequence>
<dbReference type="EMBL" id="RJKL01000001">
    <property type="protein sequence ID" value="ROP31369.1"/>
    <property type="molecule type" value="Genomic_DNA"/>
</dbReference>
<organism evidence="2 3">
    <name type="scientific">Couchioplanes caeruleus</name>
    <dbReference type="NCBI Taxonomy" id="56438"/>
    <lineage>
        <taxon>Bacteria</taxon>
        <taxon>Bacillati</taxon>
        <taxon>Actinomycetota</taxon>
        <taxon>Actinomycetes</taxon>
        <taxon>Micromonosporales</taxon>
        <taxon>Micromonosporaceae</taxon>
        <taxon>Couchioplanes</taxon>
    </lineage>
</organism>
<dbReference type="Proteomes" id="UP000271683">
    <property type="component" value="Unassembled WGS sequence"/>
</dbReference>
<protein>
    <submittedName>
        <fullName evidence="2">Uncharacterized protein YegL</fullName>
    </submittedName>
</protein>
<dbReference type="AlphaFoldDB" id="A0A3N1GMD4"/>
<dbReference type="SUPFAM" id="SSF53300">
    <property type="entry name" value="vWA-like"/>
    <property type="match status" value="1"/>
</dbReference>
<name>A0A3N1GMD4_9ACTN</name>
<comment type="caution">
    <text evidence="2">The sequence shown here is derived from an EMBL/GenBank/DDBJ whole genome shotgun (WGS) entry which is preliminary data.</text>
</comment>
<feature type="region of interest" description="Disordered" evidence="1">
    <location>
        <begin position="306"/>
        <end position="346"/>
    </location>
</feature>
<gene>
    <name evidence="2" type="ORF">EDD30_4269</name>
</gene>
<evidence type="ECO:0000313" key="3">
    <source>
        <dbReference type="Proteomes" id="UP000271683"/>
    </source>
</evidence>
<proteinExistence type="predicted"/>
<evidence type="ECO:0000256" key="1">
    <source>
        <dbReference type="SAM" id="MobiDB-lite"/>
    </source>
</evidence>